<protein>
    <submittedName>
        <fullName evidence="1">Uncharacterized protein</fullName>
    </submittedName>
</protein>
<comment type="caution">
    <text evidence="1">The sequence shown here is derived from an EMBL/GenBank/DDBJ whole genome shotgun (WGS) entry which is preliminary data.</text>
</comment>
<sequence length="272" mass="30534">MDVEMENQADTQDVPPMPPSPKTERPLSPLFTPEGSEDGEDSDEKVRELETECTKCNKTVSKWLDLIMREEGEPRSKIAQMSEEERDLARKPYCLECADAEVWLWLLVNDVKGNIKPLTPAQVRGMTIMNLWETFGLCQGIHEWMVIADYYKFCRGCGNPHVLVETPGQLCPPCSTKEKCFTCSRTRRADIYFVPGDGPKKCNICYHNPMRRIATFQSDGPAEAPLAPTSDDLDAMYNESVAFELEAAHNESAVPDSDAAEKESAVSDEDED</sequence>
<keyword evidence="2" id="KW-1185">Reference proteome</keyword>
<accession>A0ACB7PA39</accession>
<evidence type="ECO:0000313" key="2">
    <source>
        <dbReference type="Proteomes" id="UP000724584"/>
    </source>
</evidence>
<evidence type="ECO:0000313" key="1">
    <source>
        <dbReference type="EMBL" id="KAH6635943.1"/>
    </source>
</evidence>
<name>A0ACB7PA39_9PEZI</name>
<gene>
    <name evidence="1" type="ORF">F5144DRAFT_591255</name>
</gene>
<organism evidence="1 2">
    <name type="scientific">Chaetomium tenue</name>
    <dbReference type="NCBI Taxonomy" id="1854479"/>
    <lineage>
        <taxon>Eukaryota</taxon>
        <taxon>Fungi</taxon>
        <taxon>Dikarya</taxon>
        <taxon>Ascomycota</taxon>
        <taxon>Pezizomycotina</taxon>
        <taxon>Sordariomycetes</taxon>
        <taxon>Sordariomycetidae</taxon>
        <taxon>Sordariales</taxon>
        <taxon>Chaetomiaceae</taxon>
        <taxon>Chaetomium</taxon>
    </lineage>
</organism>
<dbReference type="Proteomes" id="UP000724584">
    <property type="component" value="Unassembled WGS sequence"/>
</dbReference>
<reference evidence="1 2" key="1">
    <citation type="journal article" date="2021" name="Nat. Commun.">
        <title>Genetic determinants of endophytism in the Arabidopsis root mycobiome.</title>
        <authorList>
            <person name="Mesny F."/>
            <person name="Miyauchi S."/>
            <person name="Thiergart T."/>
            <person name="Pickel B."/>
            <person name="Atanasova L."/>
            <person name="Karlsson M."/>
            <person name="Huettel B."/>
            <person name="Barry K.W."/>
            <person name="Haridas S."/>
            <person name="Chen C."/>
            <person name="Bauer D."/>
            <person name="Andreopoulos W."/>
            <person name="Pangilinan J."/>
            <person name="LaButti K."/>
            <person name="Riley R."/>
            <person name="Lipzen A."/>
            <person name="Clum A."/>
            <person name="Drula E."/>
            <person name="Henrissat B."/>
            <person name="Kohler A."/>
            <person name="Grigoriev I.V."/>
            <person name="Martin F.M."/>
            <person name="Hacquard S."/>
        </authorList>
    </citation>
    <scope>NUCLEOTIDE SEQUENCE [LARGE SCALE GENOMIC DNA]</scope>
    <source>
        <strain evidence="1 2">MPI-SDFR-AT-0079</strain>
    </source>
</reference>
<proteinExistence type="predicted"/>
<dbReference type="EMBL" id="JAGIZQ010000003">
    <property type="protein sequence ID" value="KAH6635943.1"/>
    <property type="molecule type" value="Genomic_DNA"/>
</dbReference>